<organism evidence="3 4">
    <name type="scientific">Mogibacterium kristiansenii</name>
    <dbReference type="NCBI Taxonomy" id="2606708"/>
    <lineage>
        <taxon>Bacteria</taxon>
        <taxon>Bacillati</taxon>
        <taxon>Bacillota</taxon>
        <taxon>Clostridia</taxon>
        <taxon>Peptostreptococcales</taxon>
        <taxon>Anaerovoracaceae</taxon>
        <taxon>Mogibacterium</taxon>
    </lineage>
</organism>
<reference evidence="3 4" key="1">
    <citation type="submission" date="2019-08" db="EMBL/GenBank/DDBJ databases">
        <title>In-depth cultivation of the pig gut microbiome towards novel bacterial diversity and tailored functional studies.</title>
        <authorList>
            <person name="Wylensek D."/>
            <person name="Hitch T.C.A."/>
            <person name="Clavel T."/>
        </authorList>
    </citation>
    <scope>NUCLEOTIDE SEQUENCE [LARGE SCALE GENOMIC DNA]</scope>
    <source>
        <strain evidence="3 4">WCA-MUC-591-APC-4B</strain>
    </source>
</reference>
<evidence type="ECO:0000259" key="2">
    <source>
        <dbReference type="Pfam" id="PF25583"/>
    </source>
</evidence>
<evidence type="ECO:0000313" key="3">
    <source>
        <dbReference type="EMBL" id="MST70519.1"/>
    </source>
</evidence>
<dbReference type="PANTHER" id="PTHR34580:SF3">
    <property type="entry name" value="PROTEIN PAFB"/>
    <property type="match status" value="1"/>
</dbReference>
<dbReference type="EMBL" id="VUNA01000006">
    <property type="protein sequence ID" value="MST70519.1"/>
    <property type="molecule type" value="Genomic_DNA"/>
</dbReference>
<dbReference type="InterPro" id="IPR057727">
    <property type="entry name" value="WCX_dom"/>
</dbReference>
<dbReference type="RefSeq" id="WP_154554086.1">
    <property type="nucleotide sequence ID" value="NZ_JAQXUZ010000014.1"/>
</dbReference>
<sequence>MGDLTNCSTRKRIIVLLRYLYLNTDEQHPASTYDLLDYLEEQGVGTNRKTLKTDMEFLTGEDSAYDIIEIKSKPNRYFWGSREFELPELKLLVDAVSSSRFITPKKSQQLIEKLNRFLSENQRNELQRHLIFGSRVKALNENIYYIIELINDAISREKMIRFNYFEYNAEKEKVLRGNGELYRLSPYTLFWNDDFYYVIGWSDKHLNISSFRVDRMTNVEIADLPAAKKPMGWDPEDYCQKVFEMYRGELQIVTLECENEVMKYVIDHFGEDVHTRVTDEKHFLATMEVSVSPNFFSWIFRFAGKIRIISPSVVRDEYMEMAQKVLKG</sequence>
<evidence type="ECO:0000259" key="1">
    <source>
        <dbReference type="Pfam" id="PF13280"/>
    </source>
</evidence>
<dbReference type="InterPro" id="IPR051534">
    <property type="entry name" value="CBASS_pafABC_assoc_protein"/>
</dbReference>
<feature type="domain" description="WCX" evidence="2">
    <location>
        <begin position="253"/>
        <end position="326"/>
    </location>
</feature>
<accession>A0A6N7XKR7</accession>
<dbReference type="AlphaFoldDB" id="A0A6N7XKR7"/>
<keyword evidence="4" id="KW-1185">Reference proteome</keyword>
<feature type="domain" description="WYL" evidence="1">
    <location>
        <begin position="147"/>
        <end position="221"/>
    </location>
</feature>
<evidence type="ECO:0000313" key="4">
    <source>
        <dbReference type="Proteomes" id="UP000469424"/>
    </source>
</evidence>
<comment type="caution">
    <text evidence="3">The sequence shown here is derived from an EMBL/GenBank/DDBJ whole genome shotgun (WGS) entry which is preliminary data.</text>
</comment>
<proteinExistence type="predicted"/>
<dbReference type="InterPro" id="IPR026881">
    <property type="entry name" value="WYL_dom"/>
</dbReference>
<dbReference type="Pfam" id="PF25583">
    <property type="entry name" value="WCX"/>
    <property type="match status" value="1"/>
</dbReference>
<gene>
    <name evidence="3" type="ORF">FYJ65_04055</name>
</gene>
<dbReference type="PROSITE" id="PS52050">
    <property type="entry name" value="WYL"/>
    <property type="match status" value="1"/>
</dbReference>
<dbReference type="Pfam" id="PF13280">
    <property type="entry name" value="WYL"/>
    <property type="match status" value="1"/>
</dbReference>
<name>A0A6N7XKR7_9FIRM</name>
<dbReference type="PANTHER" id="PTHR34580">
    <property type="match status" value="1"/>
</dbReference>
<dbReference type="Proteomes" id="UP000469424">
    <property type="component" value="Unassembled WGS sequence"/>
</dbReference>
<protein>
    <submittedName>
        <fullName evidence="3">WYL domain-containing protein</fullName>
    </submittedName>
</protein>